<protein>
    <submittedName>
        <fullName evidence="1">Uncharacterized protein</fullName>
    </submittedName>
</protein>
<dbReference type="AlphaFoldDB" id="A0A9P4MEK1"/>
<name>A0A9P4MEK1_9PEZI</name>
<dbReference type="Proteomes" id="UP000799439">
    <property type="component" value="Unassembled WGS sequence"/>
</dbReference>
<gene>
    <name evidence="1" type="ORF">K461DRAFT_296446</name>
</gene>
<keyword evidence="2" id="KW-1185">Reference proteome</keyword>
<accession>A0A9P4MEK1</accession>
<dbReference type="EMBL" id="ML996090">
    <property type="protein sequence ID" value="KAF2150057.1"/>
    <property type="molecule type" value="Genomic_DNA"/>
</dbReference>
<evidence type="ECO:0000313" key="1">
    <source>
        <dbReference type="EMBL" id="KAF2150057.1"/>
    </source>
</evidence>
<organism evidence="1 2">
    <name type="scientific">Myriangium duriaei CBS 260.36</name>
    <dbReference type="NCBI Taxonomy" id="1168546"/>
    <lineage>
        <taxon>Eukaryota</taxon>
        <taxon>Fungi</taxon>
        <taxon>Dikarya</taxon>
        <taxon>Ascomycota</taxon>
        <taxon>Pezizomycotina</taxon>
        <taxon>Dothideomycetes</taxon>
        <taxon>Dothideomycetidae</taxon>
        <taxon>Myriangiales</taxon>
        <taxon>Myriangiaceae</taxon>
        <taxon>Myriangium</taxon>
    </lineage>
</organism>
<proteinExistence type="predicted"/>
<reference evidence="1" key="1">
    <citation type="journal article" date="2020" name="Stud. Mycol.">
        <title>101 Dothideomycetes genomes: a test case for predicting lifestyles and emergence of pathogens.</title>
        <authorList>
            <person name="Haridas S."/>
            <person name="Albert R."/>
            <person name="Binder M."/>
            <person name="Bloem J."/>
            <person name="Labutti K."/>
            <person name="Salamov A."/>
            <person name="Andreopoulos B."/>
            <person name="Baker S."/>
            <person name="Barry K."/>
            <person name="Bills G."/>
            <person name="Bluhm B."/>
            <person name="Cannon C."/>
            <person name="Castanera R."/>
            <person name="Culley D."/>
            <person name="Daum C."/>
            <person name="Ezra D."/>
            <person name="Gonzalez J."/>
            <person name="Henrissat B."/>
            <person name="Kuo A."/>
            <person name="Liang C."/>
            <person name="Lipzen A."/>
            <person name="Lutzoni F."/>
            <person name="Magnuson J."/>
            <person name="Mondo S."/>
            <person name="Nolan M."/>
            <person name="Ohm R."/>
            <person name="Pangilinan J."/>
            <person name="Park H.-J."/>
            <person name="Ramirez L."/>
            <person name="Alfaro M."/>
            <person name="Sun H."/>
            <person name="Tritt A."/>
            <person name="Yoshinaga Y."/>
            <person name="Zwiers L.-H."/>
            <person name="Turgeon B."/>
            <person name="Goodwin S."/>
            <person name="Spatafora J."/>
            <person name="Crous P."/>
            <person name="Grigoriev I."/>
        </authorList>
    </citation>
    <scope>NUCLEOTIDE SEQUENCE</scope>
    <source>
        <strain evidence="1">CBS 260.36</strain>
    </source>
</reference>
<evidence type="ECO:0000313" key="2">
    <source>
        <dbReference type="Proteomes" id="UP000799439"/>
    </source>
</evidence>
<sequence>MPLANIEVAGLVMRVTDNIRVRTKIRPDALIGLQEFCHHFRDRAYPDRIGVRSLALLFGPEDGGHHFPLQDMLEHLVLMLNTARTGVNCTTDQIFFRQFTRAAVLSTNGLLEELKDEEGTPMALQDLVRDKLRQAISVFRTHIHSCGCRPLYTEHHVLQLKQCIELHPITEIYQDIQHFFNSIDPTIIDRCYYHEYAYSGREISSAVLVDGLICAKNALRAALSEARGLCLHCTACENSEAVACVFYASELGHWGHDVRRLQVEEEEEEARDDELEWQVRQYSGLAPYQGYEEAPGMRVVLSGEEERSE</sequence>
<comment type="caution">
    <text evidence="1">The sequence shown here is derived from an EMBL/GenBank/DDBJ whole genome shotgun (WGS) entry which is preliminary data.</text>
</comment>